<dbReference type="SUPFAM" id="SSF46785">
    <property type="entry name" value="Winged helix' DNA-binding domain"/>
    <property type="match status" value="1"/>
</dbReference>
<comment type="caution">
    <text evidence="13">The sequence shown here is derived from an EMBL/GenBank/DDBJ whole genome shotgun (WGS) entry which is preliminary data.</text>
</comment>
<dbReference type="SMART" id="SM00529">
    <property type="entry name" value="HTH_DTXR"/>
    <property type="match status" value="1"/>
</dbReference>
<dbReference type="Pfam" id="PF01325">
    <property type="entry name" value="Fe_dep_repress"/>
    <property type="match status" value="1"/>
</dbReference>
<name>A0A150H988_9MICO</name>
<gene>
    <name evidence="13" type="primary">ideR_1</name>
    <name evidence="13" type="ORF">Bravens_00857</name>
</gene>
<evidence type="ECO:0000256" key="6">
    <source>
        <dbReference type="ARBA" id="ARBA00023015"/>
    </source>
</evidence>
<evidence type="ECO:0000256" key="9">
    <source>
        <dbReference type="ARBA" id="ARBA00023163"/>
    </source>
</evidence>
<evidence type="ECO:0000256" key="7">
    <source>
        <dbReference type="ARBA" id="ARBA00023125"/>
    </source>
</evidence>
<keyword evidence="7" id="KW-0238">DNA-binding</keyword>
<organism evidence="13 14">
    <name type="scientific">Brevibacterium ravenspurgense</name>
    <dbReference type="NCBI Taxonomy" id="479117"/>
    <lineage>
        <taxon>Bacteria</taxon>
        <taxon>Bacillati</taxon>
        <taxon>Actinomycetota</taxon>
        <taxon>Actinomycetes</taxon>
        <taxon>Micrococcales</taxon>
        <taxon>Brevibacteriaceae</taxon>
        <taxon>Brevibacterium</taxon>
    </lineage>
</organism>
<feature type="domain" description="HTH dtxR-type" evidence="12">
    <location>
        <begin position="1"/>
        <end position="64"/>
    </location>
</feature>
<dbReference type="GO" id="GO:0046914">
    <property type="term" value="F:transition metal ion binding"/>
    <property type="evidence" value="ECO:0007669"/>
    <property type="project" value="InterPro"/>
</dbReference>
<keyword evidence="10" id="KW-0464">Manganese</keyword>
<dbReference type="InterPro" id="IPR036421">
    <property type="entry name" value="Fe_dep_repressor_sf"/>
</dbReference>
<keyword evidence="9" id="KW-0804">Transcription</keyword>
<evidence type="ECO:0000259" key="12">
    <source>
        <dbReference type="PROSITE" id="PS50944"/>
    </source>
</evidence>
<evidence type="ECO:0000256" key="3">
    <source>
        <dbReference type="ARBA" id="ARBA00011738"/>
    </source>
</evidence>
<evidence type="ECO:0000313" key="14">
    <source>
        <dbReference type="Proteomes" id="UP000243589"/>
    </source>
</evidence>
<dbReference type="PATRIC" id="fig|479117.4.peg.860"/>
<dbReference type="InterPro" id="IPR008988">
    <property type="entry name" value="Transcriptional_repressor_C"/>
</dbReference>
<evidence type="ECO:0000256" key="10">
    <source>
        <dbReference type="ARBA" id="ARBA00023211"/>
    </source>
</evidence>
<comment type="subcellular location">
    <subcellularLocation>
        <location evidence="1">Cytoplasm</location>
    </subcellularLocation>
</comment>
<protein>
    <recommendedName>
        <fullName evidence="11">Manganese transport regulator</fullName>
    </recommendedName>
</protein>
<dbReference type="GO" id="GO:0003677">
    <property type="term" value="F:DNA binding"/>
    <property type="evidence" value="ECO:0007669"/>
    <property type="project" value="UniProtKB-KW"/>
</dbReference>
<dbReference type="InterPro" id="IPR001367">
    <property type="entry name" value="Fe_dep_repressor"/>
</dbReference>
<dbReference type="PANTHER" id="PTHR33238">
    <property type="entry name" value="IRON (METAL) DEPENDENT REPRESSOR, DTXR FAMILY"/>
    <property type="match status" value="1"/>
</dbReference>
<evidence type="ECO:0000256" key="8">
    <source>
        <dbReference type="ARBA" id="ARBA00023159"/>
    </source>
</evidence>
<reference evidence="13 14" key="1">
    <citation type="submission" date="2016-01" db="EMBL/GenBank/DDBJ databases">
        <title>Use of Whole Genome Sequencing to ascertain that Brevibacterium massiliense (Roux, Raoult 2009) is a later heterotypic synonym of Brevibacterium ravenspurgense (Mages 2008).</title>
        <authorList>
            <person name="Bernier A.-M."/>
            <person name="Burdz T."/>
            <person name="Huynh C."/>
            <person name="Pachecho A.L."/>
            <person name="Wiebe D."/>
            <person name="Bonner C."/>
            <person name="Bernard K."/>
        </authorList>
    </citation>
    <scope>NUCLEOTIDE SEQUENCE [LARGE SCALE GENOMIC DNA]</scope>
    <source>
        <strain evidence="13 14">CCUG56047</strain>
    </source>
</reference>
<dbReference type="GO" id="GO:0046983">
    <property type="term" value="F:protein dimerization activity"/>
    <property type="evidence" value="ECO:0007669"/>
    <property type="project" value="InterPro"/>
</dbReference>
<dbReference type="AlphaFoldDB" id="A0A150H988"/>
<dbReference type="RefSeq" id="WP_062020604.1">
    <property type="nucleotide sequence ID" value="NZ_LQQC01000009.1"/>
</dbReference>
<evidence type="ECO:0000256" key="5">
    <source>
        <dbReference type="ARBA" id="ARBA00022491"/>
    </source>
</evidence>
<keyword evidence="5" id="KW-0678">Repressor</keyword>
<comment type="subunit">
    <text evidence="3">Homodimer.</text>
</comment>
<sequence>MQESTAIQYLKAIWHLQEHHHASVSVTALTHRLARAPATVSQAIKRLGEASLVYHERYGPIDLTDKGRSTALLAIRHERIARAFLCNVLGIPWPNIAEEASGISLALTNTLAERMFQKAGSPTVDPYGHPIPDITGHLSKVSDAALRSHPVAVDLRITRVVEGDRELLERFQMLGLTPNSPAQITHIDHAIGVIELDTSTGKASLGLTVAGQIHTVTA</sequence>
<evidence type="ECO:0000256" key="2">
    <source>
        <dbReference type="ARBA" id="ARBA00007871"/>
    </source>
</evidence>
<dbReference type="GO" id="GO:0045892">
    <property type="term" value="P:negative regulation of DNA-templated transcription"/>
    <property type="evidence" value="ECO:0007669"/>
    <property type="project" value="TreeGrafter"/>
</dbReference>
<dbReference type="InterPro" id="IPR022687">
    <property type="entry name" value="HTH_DTXR"/>
</dbReference>
<dbReference type="PANTHER" id="PTHR33238:SF11">
    <property type="entry name" value="TRANSCRIPTIONAL REGULATOR MNTR"/>
    <property type="match status" value="1"/>
</dbReference>
<dbReference type="GO" id="GO:0003700">
    <property type="term" value="F:DNA-binding transcription factor activity"/>
    <property type="evidence" value="ECO:0007669"/>
    <property type="project" value="InterPro"/>
</dbReference>
<evidence type="ECO:0000256" key="11">
    <source>
        <dbReference type="ARBA" id="ARBA00032593"/>
    </source>
</evidence>
<comment type="similarity">
    <text evidence="2">Belongs to the DtxR/MntR family.</text>
</comment>
<dbReference type="EMBL" id="LQQC01000009">
    <property type="protein sequence ID" value="KXZ58676.1"/>
    <property type="molecule type" value="Genomic_DNA"/>
</dbReference>
<dbReference type="Pfam" id="PF02742">
    <property type="entry name" value="Fe_dep_repr_C"/>
    <property type="match status" value="1"/>
</dbReference>
<keyword evidence="4" id="KW-0963">Cytoplasm</keyword>
<dbReference type="Proteomes" id="UP000243589">
    <property type="component" value="Unassembled WGS sequence"/>
</dbReference>
<evidence type="ECO:0000256" key="4">
    <source>
        <dbReference type="ARBA" id="ARBA00022490"/>
    </source>
</evidence>
<evidence type="ECO:0000256" key="1">
    <source>
        <dbReference type="ARBA" id="ARBA00004496"/>
    </source>
</evidence>
<dbReference type="InterPro" id="IPR050536">
    <property type="entry name" value="DtxR_MntR_Metal-Reg"/>
</dbReference>
<dbReference type="InterPro" id="IPR036388">
    <property type="entry name" value="WH-like_DNA-bd_sf"/>
</dbReference>
<evidence type="ECO:0000313" key="13">
    <source>
        <dbReference type="EMBL" id="KXZ58676.1"/>
    </source>
</evidence>
<dbReference type="SUPFAM" id="SSF50037">
    <property type="entry name" value="C-terminal domain of transcriptional repressors"/>
    <property type="match status" value="1"/>
</dbReference>
<keyword evidence="8" id="KW-0010">Activator</keyword>
<keyword evidence="6" id="KW-0805">Transcription regulation</keyword>
<accession>A0A150H988</accession>
<dbReference type="Gene3D" id="1.10.10.10">
    <property type="entry name" value="Winged helix-like DNA-binding domain superfamily/Winged helix DNA-binding domain"/>
    <property type="match status" value="1"/>
</dbReference>
<proteinExistence type="inferred from homology"/>
<keyword evidence="14" id="KW-1185">Reference proteome</keyword>
<dbReference type="InterPro" id="IPR022689">
    <property type="entry name" value="Iron_dep_repressor"/>
</dbReference>
<dbReference type="GO" id="GO:0005737">
    <property type="term" value="C:cytoplasm"/>
    <property type="evidence" value="ECO:0007669"/>
    <property type="project" value="UniProtKB-SubCell"/>
</dbReference>
<dbReference type="InterPro" id="IPR036390">
    <property type="entry name" value="WH_DNA-bd_sf"/>
</dbReference>
<dbReference type="PROSITE" id="PS50944">
    <property type="entry name" value="HTH_DTXR"/>
    <property type="match status" value="1"/>
</dbReference>
<dbReference type="SUPFAM" id="SSF47979">
    <property type="entry name" value="Iron-dependent repressor protein, dimerization domain"/>
    <property type="match status" value="1"/>
</dbReference>